<dbReference type="Pfam" id="PF16124">
    <property type="entry name" value="RecQ_Zn_bind"/>
    <property type="match status" value="1"/>
</dbReference>
<keyword evidence="13" id="KW-0234">DNA repair</keyword>
<dbReference type="InterPro" id="IPR010997">
    <property type="entry name" value="HRDC-like_sf"/>
</dbReference>
<comment type="cofactor">
    <cofactor evidence="2">
        <name>Zn(2+)</name>
        <dbReference type="ChEBI" id="CHEBI:29105"/>
    </cofactor>
</comment>
<evidence type="ECO:0000256" key="7">
    <source>
        <dbReference type="ARBA" id="ARBA00022801"/>
    </source>
</evidence>
<dbReference type="PROSITE" id="PS51194">
    <property type="entry name" value="HELICASE_CTER"/>
    <property type="match status" value="1"/>
</dbReference>
<dbReference type="GO" id="GO:0006260">
    <property type="term" value="P:DNA replication"/>
    <property type="evidence" value="ECO:0007669"/>
    <property type="project" value="InterPro"/>
</dbReference>
<dbReference type="Pfam" id="PF09382">
    <property type="entry name" value="RQC"/>
    <property type="match status" value="1"/>
</dbReference>
<feature type="domain" description="HRDC" evidence="17">
    <location>
        <begin position="539"/>
        <end position="615"/>
    </location>
</feature>
<dbReference type="GO" id="GO:0043590">
    <property type="term" value="C:bacterial nucleoid"/>
    <property type="evidence" value="ECO:0007669"/>
    <property type="project" value="TreeGrafter"/>
</dbReference>
<dbReference type="SMART" id="SM00490">
    <property type="entry name" value="HELICc"/>
    <property type="match status" value="1"/>
</dbReference>
<dbReference type="GO" id="GO:0009378">
    <property type="term" value="F:four-way junction helicase activity"/>
    <property type="evidence" value="ECO:0007669"/>
    <property type="project" value="TreeGrafter"/>
</dbReference>
<evidence type="ECO:0000256" key="6">
    <source>
        <dbReference type="ARBA" id="ARBA00022763"/>
    </source>
</evidence>
<dbReference type="InterPro" id="IPR001650">
    <property type="entry name" value="Helicase_C-like"/>
</dbReference>
<dbReference type="PANTHER" id="PTHR13710">
    <property type="entry name" value="DNA HELICASE RECQ FAMILY MEMBER"/>
    <property type="match status" value="1"/>
</dbReference>
<dbReference type="InterPro" id="IPR027417">
    <property type="entry name" value="P-loop_NTPase"/>
</dbReference>
<evidence type="ECO:0000259" key="18">
    <source>
        <dbReference type="PROSITE" id="PS51192"/>
    </source>
</evidence>
<evidence type="ECO:0000256" key="16">
    <source>
        <dbReference type="NCBIfam" id="TIGR01389"/>
    </source>
</evidence>
<keyword evidence="6" id="KW-0227">DNA damage</keyword>
<keyword evidence="7" id="KW-0378">Hydrolase</keyword>
<organism evidence="20 21">
    <name type="scientific">Aeromonas lusitana</name>
    <dbReference type="NCBI Taxonomy" id="931529"/>
    <lineage>
        <taxon>Bacteria</taxon>
        <taxon>Pseudomonadati</taxon>
        <taxon>Pseudomonadota</taxon>
        <taxon>Gammaproteobacteria</taxon>
        <taxon>Aeromonadales</taxon>
        <taxon>Aeromonadaceae</taxon>
        <taxon>Aeromonas</taxon>
    </lineage>
</organism>
<dbReference type="EMBL" id="PGCP01000015">
    <property type="protein sequence ID" value="PJC93143.1"/>
    <property type="molecule type" value="Genomic_DNA"/>
</dbReference>
<evidence type="ECO:0000256" key="11">
    <source>
        <dbReference type="ARBA" id="ARBA00023125"/>
    </source>
</evidence>
<keyword evidence="9" id="KW-0862">Zinc</keyword>
<dbReference type="GO" id="GO:0005737">
    <property type="term" value="C:cytoplasm"/>
    <property type="evidence" value="ECO:0007669"/>
    <property type="project" value="TreeGrafter"/>
</dbReference>
<feature type="domain" description="Helicase ATP-binding" evidence="18">
    <location>
        <begin position="41"/>
        <end position="209"/>
    </location>
</feature>
<evidence type="ECO:0000259" key="19">
    <source>
        <dbReference type="PROSITE" id="PS51194"/>
    </source>
</evidence>
<dbReference type="FunFam" id="1.10.150.80:FF:000002">
    <property type="entry name" value="ATP-dependent DNA helicase RecQ"/>
    <property type="match status" value="1"/>
</dbReference>
<dbReference type="RefSeq" id="WP_100859955.1">
    <property type="nucleotide sequence ID" value="NZ_PGCP01000015.1"/>
</dbReference>
<evidence type="ECO:0000256" key="8">
    <source>
        <dbReference type="ARBA" id="ARBA00022806"/>
    </source>
</evidence>
<dbReference type="GO" id="GO:0016787">
    <property type="term" value="F:hydrolase activity"/>
    <property type="evidence" value="ECO:0007669"/>
    <property type="project" value="UniProtKB-KW"/>
</dbReference>
<dbReference type="Gene3D" id="1.10.10.10">
    <property type="entry name" value="Winged helix-like DNA-binding domain superfamily/Winged helix DNA-binding domain"/>
    <property type="match status" value="1"/>
</dbReference>
<dbReference type="GO" id="GO:0030894">
    <property type="term" value="C:replisome"/>
    <property type="evidence" value="ECO:0007669"/>
    <property type="project" value="TreeGrafter"/>
</dbReference>
<reference evidence="20 21" key="1">
    <citation type="submission" date="2017-11" db="EMBL/GenBank/DDBJ databases">
        <title>Draft genome sequence of environmental isolate Aeromonas lusitania sp. nov. MDC 2473.</title>
        <authorList>
            <person name="Colston S.M."/>
            <person name="Navarro A."/>
            <person name="Martinez-Murcia A.J."/>
            <person name="Graf J."/>
        </authorList>
    </citation>
    <scope>NUCLEOTIDE SEQUENCE [LARGE SCALE GENOMIC DNA]</scope>
    <source>
        <strain evidence="20 21">MDC 2473</strain>
    </source>
</reference>
<sequence length="615" mass="69420">MTAIADIQPDSQPDAVPQTPLALLQAVFGYQQFRPGQLEIIEQIVAGRDALVLKPTGGGKSLCYQIPALLRPGLGVVVSPLISLMKDQVDSLRANGVAAAYINSALSREEMIQNFAAMRRGEIKLVYVSPERLLQHDFMDRLAELPLGLFAIDEAHCVSQWGHDFRPEYAALGRLKQWFPQVPVVALTATADEATRSDMLHRLELHDPFIHTASFDRPNIRYSLVEKFKAAEQLLRYVQSQKGNCGIVYCSSRNRVEEVAERLSRHGCKAAPYHAGLPLEQRLRTQDAFLKDDVEIVVATVAFGMGIDKPNVRFVVHYDIPKNIESYYQETGRAGRDSTPAEALLLYDPADIGRVRRLLDNIENPQQLQVEQYKLNVMAAFAEAQTCRRQVLLNYFGEYNDKPCGNCDICLDPPKSYDGTQDAQKALSCVWRVGQNFGVGYVVEVLRGSLNQRIKDHGHDKLSTYGIGKDQSHEYWMSVIRQLIHKGLLTQNITRNLVLQLTEAARPVLRGELALTLAVPRLQPISSRKEKRSSLLDSANYDKRLFKELRNLRKQIAEEEEVPPYVVFNDATLVEMAQLMPMTEDEMLAVNGVGHRKLERFGEAFMDLIIEYCRR</sequence>
<dbReference type="NCBIfam" id="NF008279">
    <property type="entry name" value="PRK11057.1"/>
    <property type="match status" value="1"/>
</dbReference>
<evidence type="ECO:0000313" key="21">
    <source>
        <dbReference type="Proteomes" id="UP000232060"/>
    </source>
</evidence>
<dbReference type="InterPro" id="IPR036388">
    <property type="entry name" value="WH-like_DNA-bd_sf"/>
</dbReference>
<keyword evidence="8 20" id="KW-0347">Helicase</keyword>
<comment type="caution">
    <text evidence="20">The sequence shown here is derived from an EMBL/GenBank/DDBJ whole genome shotgun (WGS) entry which is preliminary data.</text>
</comment>
<evidence type="ECO:0000313" key="20">
    <source>
        <dbReference type="EMBL" id="PJC93143.1"/>
    </source>
</evidence>
<dbReference type="GO" id="GO:0006281">
    <property type="term" value="P:DNA repair"/>
    <property type="evidence" value="ECO:0007669"/>
    <property type="project" value="UniProtKB-KW"/>
</dbReference>
<evidence type="ECO:0000256" key="14">
    <source>
        <dbReference type="ARBA" id="ARBA00023235"/>
    </source>
</evidence>
<dbReference type="SMART" id="SM00487">
    <property type="entry name" value="DEXDc"/>
    <property type="match status" value="1"/>
</dbReference>
<keyword evidence="14" id="KW-0413">Isomerase</keyword>
<keyword evidence="4" id="KW-0479">Metal-binding</keyword>
<evidence type="ECO:0000256" key="12">
    <source>
        <dbReference type="ARBA" id="ARBA00023172"/>
    </source>
</evidence>
<proteinExistence type="inferred from homology"/>
<dbReference type="GO" id="GO:0009432">
    <property type="term" value="P:SOS response"/>
    <property type="evidence" value="ECO:0007669"/>
    <property type="project" value="UniProtKB-UniRule"/>
</dbReference>
<dbReference type="SMART" id="SM00341">
    <property type="entry name" value="HRDC"/>
    <property type="match status" value="1"/>
</dbReference>
<dbReference type="Gene3D" id="3.40.50.300">
    <property type="entry name" value="P-loop containing nucleotide triphosphate hydrolases"/>
    <property type="match status" value="2"/>
</dbReference>
<dbReference type="InterPro" id="IPR011545">
    <property type="entry name" value="DEAD/DEAH_box_helicase_dom"/>
</dbReference>
<dbReference type="CDD" id="cd18794">
    <property type="entry name" value="SF2_C_RecQ"/>
    <property type="match status" value="1"/>
</dbReference>
<dbReference type="GO" id="GO:0043138">
    <property type="term" value="F:3'-5' DNA helicase activity"/>
    <property type="evidence" value="ECO:0007669"/>
    <property type="project" value="UniProtKB-EC"/>
</dbReference>
<dbReference type="FunFam" id="3.40.50.300:FF:000296">
    <property type="entry name" value="ATP-dependent DNA helicase RecQ"/>
    <property type="match status" value="1"/>
</dbReference>
<dbReference type="GO" id="GO:0006310">
    <property type="term" value="P:DNA recombination"/>
    <property type="evidence" value="ECO:0007669"/>
    <property type="project" value="UniProtKB-UniRule"/>
</dbReference>
<dbReference type="GO" id="GO:0005524">
    <property type="term" value="F:ATP binding"/>
    <property type="evidence" value="ECO:0007669"/>
    <property type="project" value="UniProtKB-KW"/>
</dbReference>
<accession>A0A2M8H9B1</accession>
<dbReference type="Pfam" id="PF00270">
    <property type="entry name" value="DEAD"/>
    <property type="match status" value="1"/>
</dbReference>
<dbReference type="InterPro" id="IPR032284">
    <property type="entry name" value="RecQ_Zn-bd"/>
</dbReference>
<evidence type="ECO:0000256" key="3">
    <source>
        <dbReference type="ARBA" id="ARBA00005446"/>
    </source>
</evidence>
<dbReference type="Proteomes" id="UP000232060">
    <property type="component" value="Unassembled WGS sequence"/>
</dbReference>
<evidence type="ECO:0000256" key="5">
    <source>
        <dbReference type="ARBA" id="ARBA00022741"/>
    </source>
</evidence>
<dbReference type="CDD" id="cd17920">
    <property type="entry name" value="DEXHc_RecQ"/>
    <property type="match status" value="1"/>
</dbReference>
<keyword evidence="11" id="KW-0238">DNA-binding</keyword>
<dbReference type="GO" id="GO:0003677">
    <property type="term" value="F:DNA binding"/>
    <property type="evidence" value="ECO:0007669"/>
    <property type="project" value="UniProtKB-KW"/>
</dbReference>
<dbReference type="FunFam" id="1.10.10.10:FF:000175">
    <property type="entry name" value="ATP-dependent DNA helicase RecQ"/>
    <property type="match status" value="1"/>
</dbReference>
<dbReference type="FunFam" id="3.40.50.300:FF:000156">
    <property type="entry name" value="ATP-dependent DNA helicase recQ"/>
    <property type="match status" value="1"/>
</dbReference>
<comment type="similarity">
    <text evidence="3">Belongs to the helicase family. RecQ subfamily.</text>
</comment>
<dbReference type="Pfam" id="PF00271">
    <property type="entry name" value="Helicase_C"/>
    <property type="match status" value="1"/>
</dbReference>
<dbReference type="OrthoDB" id="9760034at2"/>
<dbReference type="EC" id="5.6.2.4" evidence="16"/>
<dbReference type="PROSITE" id="PS51192">
    <property type="entry name" value="HELICASE_ATP_BIND_1"/>
    <property type="match status" value="1"/>
</dbReference>
<feature type="domain" description="Helicase C-terminal" evidence="19">
    <location>
        <begin position="230"/>
        <end position="381"/>
    </location>
</feature>
<evidence type="ECO:0000256" key="13">
    <source>
        <dbReference type="ARBA" id="ARBA00023204"/>
    </source>
</evidence>
<comment type="cofactor">
    <cofactor evidence="1">
        <name>Mg(2+)</name>
        <dbReference type="ChEBI" id="CHEBI:18420"/>
    </cofactor>
</comment>
<dbReference type="Gene3D" id="1.10.150.80">
    <property type="entry name" value="HRDC domain"/>
    <property type="match status" value="1"/>
</dbReference>
<evidence type="ECO:0000256" key="15">
    <source>
        <dbReference type="ARBA" id="ARBA00034617"/>
    </source>
</evidence>
<name>A0A2M8H9B1_9GAMM</name>
<keyword evidence="5" id="KW-0547">Nucleotide-binding</keyword>
<dbReference type="InterPro" id="IPR044876">
    <property type="entry name" value="HRDC_dom_sf"/>
</dbReference>
<keyword evidence="21" id="KW-1185">Reference proteome</keyword>
<dbReference type="PANTHER" id="PTHR13710:SF105">
    <property type="entry name" value="ATP-DEPENDENT DNA HELICASE Q1"/>
    <property type="match status" value="1"/>
</dbReference>
<evidence type="ECO:0000256" key="10">
    <source>
        <dbReference type="ARBA" id="ARBA00022840"/>
    </source>
</evidence>
<dbReference type="PROSITE" id="PS50967">
    <property type="entry name" value="HRDC"/>
    <property type="match status" value="1"/>
</dbReference>
<dbReference type="InterPro" id="IPR014001">
    <property type="entry name" value="Helicase_ATP-bd"/>
</dbReference>
<dbReference type="SUPFAM" id="SSF47819">
    <property type="entry name" value="HRDC-like"/>
    <property type="match status" value="1"/>
</dbReference>
<dbReference type="InterPro" id="IPR004589">
    <property type="entry name" value="DNA_helicase_ATP-dep_RecQ"/>
</dbReference>
<dbReference type="AlphaFoldDB" id="A0A2M8H9B1"/>
<dbReference type="InterPro" id="IPR002121">
    <property type="entry name" value="HRDC_dom"/>
</dbReference>
<gene>
    <name evidence="20" type="ORF">CUC44_10780</name>
</gene>
<evidence type="ECO:0000259" key="17">
    <source>
        <dbReference type="PROSITE" id="PS50967"/>
    </source>
</evidence>
<dbReference type="InterPro" id="IPR006293">
    <property type="entry name" value="DNA_helicase_ATP-dep_RecQ_bac"/>
</dbReference>
<dbReference type="SMART" id="SM00956">
    <property type="entry name" value="RQC"/>
    <property type="match status" value="1"/>
</dbReference>
<dbReference type="InterPro" id="IPR018982">
    <property type="entry name" value="RQC_domain"/>
</dbReference>
<evidence type="ECO:0000256" key="4">
    <source>
        <dbReference type="ARBA" id="ARBA00022723"/>
    </source>
</evidence>
<dbReference type="Pfam" id="PF00570">
    <property type="entry name" value="HRDC"/>
    <property type="match status" value="1"/>
</dbReference>
<dbReference type="SUPFAM" id="SSF52540">
    <property type="entry name" value="P-loop containing nucleoside triphosphate hydrolases"/>
    <property type="match status" value="2"/>
</dbReference>
<keyword evidence="10" id="KW-0067">ATP-binding</keyword>
<evidence type="ECO:0000256" key="2">
    <source>
        <dbReference type="ARBA" id="ARBA00001947"/>
    </source>
</evidence>
<dbReference type="GO" id="GO:0046872">
    <property type="term" value="F:metal ion binding"/>
    <property type="evidence" value="ECO:0007669"/>
    <property type="project" value="UniProtKB-KW"/>
</dbReference>
<protein>
    <recommendedName>
        <fullName evidence="16">DNA helicase RecQ</fullName>
        <ecNumber evidence="16">5.6.2.4</ecNumber>
    </recommendedName>
</protein>
<evidence type="ECO:0000256" key="9">
    <source>
        <dbReference type="ARBA" id="ARBA00022833"/>
    </source>
</evidence>
<dbReference type="NCBIfam" id="TIGR01389">
    <property type="entry name" value="recQ"/>
    <property type="match status" value="1"/>
</dbReference>
<dbReference type="NCBIfam" id="TIGR00614">
    <property type="entry name" value="recQ_fam"/>
    <property type="match status" value="1"/>
</dbReference>
<evidence type="ECO:0000256" key="1">
    <source>
        <dbReference type="ARBA" id="ARBA00001946"/>
    </source>
</evidence>
<comment type="catalytic activity">
    <reaction evidence="15">
        <text>Couples ATP hydrolysis with the unwinding of duplex DNA by translocating in the 3'-5' direction.</text>
        <dbReference type="EC" id="5.6.2.4"/>
    </reaction>
</comment>
<keyword evidence="12" id="KW-0233">DNA recombination</keyword>